<reference evidence="4" key="2">
    <citation type="journal article" date="2019" name="Int. J. Syst. Evol. Microbiol.">
        <title>The Global Catalogue of Microorganisms (GCM) 10K type strain sequencing project: providing services to taxonomists for standard genome sequencing and annotation.</title>
        <authorList>
            <consortium name="The Broad Institute Genomics Platform"/>
            <consortium name="The Broad Institute Genome Sequencing Center for Infectious Disease"/>
            <person name="Wu L."/>
            <person name="Ma J."/>
        </authorList>
    </citation>
    <scope>NUCLEOTIDE SEQUENCE [LARGE SCALE GENOMIC DNA]</scope>
    <source>
        <strain evidence="4">CGMCC 1.15287</strain>
    </source>
</reference>
<reference evidence="1" key="1">
    <citation type="journal article" date="2014" name="Int. J. Syst. Evol. Microbiol.">
        <title>Complete genome of a new Firmicutes species belonging to the dominant human colonic microbiota ('Ruminococcus bicirculans') reveals two chromosomes and a selective capacity to utilize plant glucans.</title>
        <authorList>
            <consortium name="NISC Comparative Sequencing Program"/>
            <person name="Wegmann U."/>
            <person name="Louis P."/>
            <person name="Goesmann A."/>
            <person name="Henrissat B."/>
            <person name="Duncan S.H."/>
            <person name="Flint H.J."/>
        </authorList>
    </citation>
    <scope>NUCLEOTIDE SEQUENCE</scope>
    <source>
        <strain evidence="1">CGMCC 1.15287</strain>
    </source>
</reference>
<sequence>MRTKQQRIELLMKFMRGEVPASALKDHVFTWLHLLNSDQRENIEGKVGKVRPSNCSVHNPDEPLCALWDGHIPIGLTAAFHLSMFAHPDSRVNFIDCSNPVAFNELFTSLPQKQLTDEAPEDKRAKK</sequence>
<evidence type="ECO:0000313" key="4">
    <source>
        <dbReference type="Proteomes" id="UP000642938"/>
    </source>
</evidence>
<protein>
    <submittedName>
        <fullName evidence="2">Uncharacterized protein</fullName>
    </submittedName>
</protein>
<proteinExistence type="predicted"/>
<evidence type="ECO:0000313" key="2">
    <source>
        <dbReference type="EMBL" id="MBB4108340.1"/>
    </source>
</evidence>
<dbReference type="RefSeq" id="WP_183763763.1">
    <property type="nucleotide sequence ID" value="NZ_BMHZ01000001.1"/>
</dbReference>
<accession>A0A7W6KB11</accession>
<dbReference type="AlphaFoldDB" id="A0A7W6KB11"/>
<reference evidence="2 3" key="3">
    <citation type="submission" date="2020-08" db="EMBL/GenBank/DDBJ databases">
        <title>Genomic Encyclopedia of Type Strains, Phase IV (KMG-IV): sequencing the most valuable type-strain genomes for metagenomic binning, comparative biology and taxonomic classification.</title>
        <authorList>
            <person name="Goeker M."/>
        </authorList>
    </citation>
    <scope>NUCLEOTIDE SEQUENCE [LARGE SCALE GENOMIC DNA]</scope>
    <source>
        <strain evidence="2 3">DSM 100774</strain>
    </source>
</reference>
<name>A0A7W6KB11_9SPHI</name>
<dbReference type="EMBL" id="JACIEF010000002">
    <property type="protein sequence ID" value="MBB4108340.1"/>
    <property type="molecule type" value="Genomic_DNA"/>
</dbReference>
<comment type="caution">
    <text evidence="2">The sequence shown here is derived from an EMBL/GenBank/DDBJ whole genome shotgun (WGS) entry which is preliminary data.</text>
</comment>
<dbReference type="EMBL" id="BMHZ01000001">
    <property type="protein sequence ID" value="GGG93433.1"/>
    <property type="molecule type" value="Genomic_DNA"/>
</dbReference>
<organism evidence="2 3">
    <name type="scientific">Pedobacter zeae</name>
    <dbReference type="NCBI Taxonomy" id="1737356"/>
    <lineage>
        <taxon>Bacteria</taxon>
        <taxon>Pseudomonadati</taxon>
        <taxon>Bacteroidota</taxon>
        <taxon>Sphingobacteriia</taxon>
        <taxon>Sphingobacteriales</taxon>
        <taxon>Sphingobacteriaceae</taxon>
        <taxon>Pedobacter</taxon>
    </lineage>
</organism>
<evidence type="ECO:0000313" key="1">
    <source>
        <dbReference type="EMBL" id="GGG93433.1"/>
    </source>
</evidence>
<dbReference type="Proteomes" id="UP000642938">
    <property type="component" value="Unassembled WGS sequence"/>
</dbReference>
<evidence type="ECO:0000313" key="3">
    <source>
        <dbReference type="Proteomes" id="UP000532273"/>
    </source>
</evidence>
<dbReference type="Proteomes" id="UP000532273">
    <property type="component" value="Unassembled WGS sequence"/>
</dbReference>
<reference evidence="1" key="4">
    <citation type="submission" date="2024-05" db="EMBL/GenBank/DDBJ databases">
        <authorList>
            <person name="Sun Q."/>
            <person name="Zhou Y."/>
        </authorList>
    </citation>
    <scope>NUCLEOTIDE SEQUENCE</scope>
    <source>
        <strain evidence="1">CGMCC 1.15287</strain>
    </source>
</reference>
<keyword evidence="4" id="KW-1185">Reference proteome</keyword>
<gene>
    <name evidence="1" type="ORF">GCM10007422_03330</name>
    <name evidence="2" type="ORF">GGQ60_002321</name>
</gene>